<dbReference type="PATRIC" id="fig|448.7.peg.1743"/>
<dbReference type="Gene3D" id="3.30.565.60">
    <property type="match status" value="1"/>
</dbReference>
<comment type="caution">
    <text evidence="2">The sequence shown here is derived from an EMBL/GenBank/DDBJ whole genome shotgun (WGS) entry which is preliminary data.</text>
</comment>
<name>A0A0W0TQW6_LEGER</name>
<keyword evidence="3" id="KW-1185">Reference proteome</keyword>
<feature type="domain" description="Schlafen AlbA-2" evidence="1">
    <location>
        <begin position="14"/>
        <end position="124"/>
    </location>
</feature>
<reference evidence="2 3" key="1">
    <citation type="submission" date="2015-11" db="EMBL/GenBank/DDBJ databases">
        <title>Genomic analysis of 38 Legionella species identifies large and diverse effector repertoires.</title>
        <authorList>
            <person name="Burstein D."/>
            <person name="Amaro F."/>
            <person name="Zusman T."/>
            <person name="Lifshitz Z."/>
            <person name="Cohen O."/>
            <person name="Gilbert J.A."/>
            <person name="Pupko T."/>
            <person name="Shuman H.A."/>
            <person name="Segal G."/>
        </authorList>
    </citation>
    <scope>NUCLEOTIDE SEQUENCE [LARGE SCALE GENOMIC DNA]</scope>
    <source>
        <strain evidence="2 3">SE-32A-C8</strain>
    </source>
</reference>
<keyword evidence="2" id="KW-0067">ATP-binding</keyword>
<dbReference type="Gene3D" id="3.30.950.30">
    <property type="entry name" value="Schlafen, AAA domain"/>
    <property type="match status" value="1"/>
</dbReference>
<keyword evidence="2" id="KW-0547">Nucleotide-binding</keyword>
<dbReference type="Proteomes" id="UP000054773">
    <property type="component" value="Unassembled WGS sequence"/>
</dbReference>
<keyword evidence="2" id="KW-0378">Hydrolase</keyword>
<organism evidence="2 3">
    <name type="scientific">Legionella erythra</name>
    <dbReference type="NCBI Taxonomy" id="448"/>
    <lineage>
        <taxon>Bacteria</taxon>
        <taxon>Pseudomonadati</taxon>
        <taxon>Pseudomonadota</taxon>
        <taxon>Gammaproteobacteria</taxon>
        <taxon>Legionellales</taxon>
        <taxon>Legionellaceae</taxon>
        <taxon>Legionella</taxon>
    </lineage>
</organism>
<dbReference type="PANTHER" id="PTHR30595">
    <property type="entry name" value="GLPR-RELATED TRANSCRIPTIONAL REPRESSOR"/>
    <property type="match status" value="1"/>
</dbReference>
<evidence type="ECO:0000313" key="3">
    <source>
        <dbReference type="Proteomes" id="UP000054773"/>
    </source>
</evidence>
<dbReference type="RefSeq" id="WP_058526794.1">
    <property type="nucleotide sequence ID" value="NZ_CAAAHY010000009.1"/>
</dbReference>
<dbReference type="InterPro" id="IPR038461">
    <property type="entry name" value="Schlafen_AlbA_2_dom_sf"/>
</dbReference>
<proteinExistence type="predicted"/>
<dbReference type="AlphaFoldDB" id="A0A0W0TQW6"/>
<dbReference type="Pfam" id="PF04326">
    <property type="entry name" value="SLFN_AlbA_2"/>
    <property type="match status" value="1"/>
</dbReference>
<protein>
    <submittedName>
        <fullName evidence="2">ATP-dependent DNA helicase</fullName>
    </submittedName>
</protein>
<accession>A0A0W0TQW6</accession>
<gene>
    <name evidence="2" type="ORF">Lery_1674</name>
</gene>
<dbReference type="InterPro" id="IPR038475">
    <property type="entry name" value="RecG_C_sf"/>
</dbReference>
<dbReference type="Pfam" id="PF13749">
    <property type="entry name" value="HATPase_c_4"/>
    <property type="match status" value="1"/>
</dbReference>
<dbReference type="EMBL" id="LNYA01000024">
    <property type="protein sequence ID" value="KTC97835.1"/>
    <property type="molecule type" value="Genomic_DNA"/>
</dbReference>
<keyword evidence="2" id="KW-0347">Helicase</keyword>
<dbReference type="InterPro" id="IPR007421">
    <property type="entry name" value="Schlafen_AlbA_2_dom"/>
</dbReference>
<evidence type="ECO:0000313" key="2">
    <source>
        <dbReference type="EMBL" id="KTC97835.1"/>
    </source>
</evidence>
<dbReference type="GO" id="GO:0004386">
    <property type="term" value="F:helicase activity"/>
    <property type="evidence" value="ECO:0007669"/>
    <property type="project" value="UniProtKB-KW"/>
</dbReference>
<sequence length="468" mass="53674">MNIDQLRELVNQGESDHLEFKNSTSQLKPALETACAFLNLKGGFIIFGVKNNGEFIGQNVSDSTKQEIAKEIRKIEPHVSIGIHYLPLNDEKQIILLDIPEGKHVPYIYDGRPFERVASTTSRMTQHQYEQLIIKRNYLNHDWEEHLTDEFAIDDLDHQEIMNTVKEGINKNRISPEAIEHNIEQILDNFKLIKDSRLTNAAVVLFAKNPEKIFSRCEIKMARFRGRTKLEGFIDNQMERGNAFQLITLAHHFANRHLPIASYFVPGKLQRVDEPAVPQLALREALINAFCHRDYNVRSSTTSFAIYDDRLELWNPGGLLPTIKLDHLKGPHNSYPRNELIANVFYKRGWIEKWGTGTTRMIEYCRANNTPEPEFTDSSNGFSVIFSFKEVMNTGISLQATSNLSLRQLEIIEVLKTADTLSLKEIRLQLPALLAERTIRENLNDLKIKGIVASIGKARTTKWQLINK</sequence>
<dbReference type="PANTHER" id="PTHR30595:SF6">
    <property type="entry name" value="SCHLAFEN ALBA-2 DOMAIN-CONTAINING PROTEIN"/>
    <property type="match status" value="1"/>
</dbReference>
<evidence type="ECO:0000259" key="1">
    <source>
        <dbReference type="Pfam" id="PF04326"/>
    </source>
</evidence>
<dbReference type="STRING" id="448.Lery_1674"/>